<dbReference type="EMBL" id="CP097510">
    <property type="protein sequence ID" value="URE40426.1"/>
    <property type="molecule type" value="Genomic_DNA"/>
</dbReference>
<accession>A0A9E7HVK4</accession>
<protein>
    <submittedName>
        <fullName evidence="5">CCT motif family protein</fullName>
    </submittedName>
</protein>
<organism evidence="5 6">
    <name type="scientific">Musa troglodytarum</name>
    <name type="common">fe'i banana</name>
    <dbReference type="NCBI Taxonomy" id="320322"/>
    <lineage>
        <taxon>Eukaryota</taxon>
        <taxon>Viridiplantae</taxon>
        <taxon>Streptophyta</taxon>
        <taxon>Embryophyta</taxon>
        <taxon>Tracheophyta</taxon>
        <taxon>Spermatophyta</taxon>
        <taxon>Magnoliopsida</taxon>
        <taxon>Liliopsida</taxon>
        <taxon>Zingiberales</taxon>
        <taxon>Musaceae</taxon>
        <taxon>Musa</taxon>
    </lineage>
</organism>
<comment type="subcellular location">
    <subcellularLocation>
        <location evidence="1 3">Nucleus</location>
    </subcellularLocation>
</comment>
<reference evidence="5" key="1">
    <citation type="submission" date="2022-05" db="EMBL/GenBank/DDBJ databases">
        <title>The Musa troglodytarum L. genome provides insights into the mechanism of non-climacteric behaviour and enrichment of carotenoids.</title>
        <authorList>
            <person name="Wang J."/>
        </authorList>
    </citation>
    <scope>NUCLEOTIDE SEQUENCE</scope>
    <source>
        <tissue evidence="5">Leaf</tissue>
    </source>
</reference>
<evidence type="ECO:0000313" key="5">
    <source>
        <dbReference type="EMBL" id="URE40426.1"/>
    </source>
</evidence>
<dbReference type="GO" id="GO:0003700">
    <property type="term" value="F:DNA-binding transcription factor activity"/>
    <property type="evidence" value="ECO:0007669"/>
    <property type="project" value="TreeGrafter"/>
</dbReference>
<evidence type="ECO:0000256" key="3">
    <source>
        <dbReference type="PROSITE-ProRule" id="PRU00357"/>
    </source>
</evidence>
<dbReference type="GO" id="GO:0005634">
    <property type="term" value="C:nucleus"/>
    <property type="evidence" value="ECO:0007669"/>
    <property type="project" value="UniProtKB-SubCell"/>
</dbReference>
<keyword evidence="6" id="KW-1185">Reference proteome</keyword>
<dbReference type="PANTHER" id="PTHR31319:SF110">
    <property type="entry name" value="CCT MOTIF FAMILY PROTEIN"/>
    <property type="match status" value="1"/>
</dbReference>
<gene>
    <name evidence="5" type="ORF">MUK42_18064</name>
</gene>
<dbReference type="PANTHER" id="PTHR31319">
    <property type="entry name" value="ZINC FINGER PROTEIN CONSTANS-LIKE 4"/>
    <property type="match status" value="1"/>
</dbReference>
<dbReference type="InterPro" id="IPR010402">
    <property type="entry name" value="CCT_domain"/>
</dbReference>
<dbReference type="PROSITE" id="PS51017">
    <property type="entry name" value="CCT"/>
    <property type="match status" value="1"/>
</dbReference>
<sequence>MEEQEASMQQDVINTTSEQLSVEEGISSPIAAQILDFCDGDVGGDLFPPPDIALLRFTDDVNAEASATTPLPCYADDDASFSPFPSPLDSATLSALLDAPSAQLPDPEADDVLPAASSPLNPPLAMFPAPPPYAGEHHLDPFDDQMSMGDAATSGYRPYSPDPAAVPTAAARGPPSCHQQRPTASEEEYYAAAAVTAMQQTPGFAGILEGGGGVGALYYRGGMAGEEGRDGFFYAGGMMAAAAPGAGFAGPTDVADYHRMGGVLGLYAQDTAPKPAYSTVDLQVIRGGSQHPMTGGCGKPTLLPAPDIPVMDDTTFKVGRLSVEERKEKIHRYMKKRNERNFSKKIKYACRKTLADSRPRVRGRFARNDDFGEITKPSSSNHEFDDEEVVVKEEEDILDSLDILAHISGVNSFKYNFTLESWI</sequence>
<dbReference type="Pfam" id="PF06203">
    <property type="entry name" value="CCT"/>
    <property type="match status" value="1"/>
</dbReference>
<evidence type="ECO:0000256" key="1">
    <source>
        <dbReference type="ARBA" id="ARBA00004123"/>
    </source>
</evidence>
<proteinExistence type="predicted"/>
<keyword evidence="2 3" id="KW-0539">Nucleus</keyword>
<dbReference type="Proteomes" id="UP001055439">
    <property type="component" value="Chromosome 8"/>
</dbReference>
<dbReference type="InterPro" id="IPR045281">
    <property type="entry name" value="CONSTANS-like"/>
</dbReference>
<dbReference type="OrthoDB" id="153872at2759"/>
<dbReference type="GO" id="GO:0009909">
    <property type="term" value="P:regulation of flower development"/>
    <property type="evidence" value="ECO:0007669"/>
    <property type="project" value="InterPro"/>
</dbReference>
<evidence type="ECO:0000256" key="2">
    <source>
        <dbReference type="ARBA" id="ARBA00023242"/>
    </source>
</evidence>
<feature type="domain" description="CCT" evidence="4">
    <location>
        <begin position="326"/>
        <end position="368"/>
    </location>
</feature>
<name>A0A9E7HVK4_9LILI</name>
<evidence type="ECO:0000313" key="6">
    <source>
        <dbReference type="Proteomes" id="UP001055439"/>
    </source>
</evidence>
<dbReference type="AlphaFoldDB" id="A0A9E7HVK4"/>
<evidence type="ECO:0000259" key="4">
    <source>
        <dbReference type="PROSITE" id="PS51017"/>
    </source>
</evidence>